<evidence type="ECO:0000313" key="2">
    <source>
        <dbReference type="EMBL" id="MDI3319440.1"/>
    </source>
</evidence>
<sequence length="195" mass="22340">MKRSAVLLIAILLTIGTSAQMATGNNLKFFWDAKEFSKDVALFHSKQFLFTNVLGVSTNTVQFEVIPLAAASSGELTTLLYNCNSKKKEGLVLGFFGTYRNNNGFASQVYAYKNLEKEKATEFLTKIQKAIEDNTRYLKGEDNNNIYFSYDDIDVLICNGDDNRYLIRLFWNGFDSSWEQTAFQHSKKRFERNLK</sequence>
<proteinExistence type="predicted"/>
<keyword evidence="3" id="KW-1185">Reference proteome</keyword>
<accession>A0ABT6RAL1</accession>
<evidence type="ECO:0008006" key="4">
    <source>
        <dbReference type="Google" id="ProtNLM"/>
    </source>
</evidence>
<dbReference type="EMBL" id="JASBRG010000003">
    <property type="protein sequence ID" value="MDI3319440.1"/>
    <property type="molecule type" value="Genomic_DNA"/>
</dbReference>
<feature type="signal peptide" evidence="1">
    <location>
        <begin position="1"/>
        <end position="22"/>
    </location>
</feature>
<keyword evidence="1" id="KW-0732">Signal</keyword>
<reference evidence="2 3" key="1">
    <citation type="submission" date="2023-05" db="EMBL/GenBank/DDBJ databases">
        <title>Genome sequence of Pinibacter sp. MAH-24.</title>
        <authorList>
            <person name="Huq M.A."/>
        </authorList>
    </citation>
    <scope>NUCLEOTIDE SEQUENCE [LARGE SCALE GENOMIC DNA]</scope>
    <source>
        <strain evidence="2 3">MAH-24</strain>
    </source>
</reference>
<name>A0ABT6RAL1_9BACT</name>
<dbReference type="Proteomes" id="UP001226434">
    <property type="component" value="Unassembled WGS sequence"/>
</dbReference>
<feature type="chain" id="PRO_5045958479" description="DUF4252 domain-containing protein" evidence="1">
    <location>
        <begin position="23"/>
        <end position="195"/>
    </location>
</feature>
<organism evidence="2 3">
    <name type="scientific">Pinibacter soli</name>
    <dbReference type="NCBI Taxonomy" id="3044211"/>
    <lineage>
        <taxon>Bacteria</taxon>
        <taxon>Pseudomonadati</taxon>
        <taxon>Bacteroidota</taxon>
        <taxon>Chitinophagia</taxon>
        <taxon>Chitinophagales</taxon>
        <taxon>Chitinophagaceae</taxon>
        <taxon>Pinibacter</taxon>
    </lineage>
</organism>
<comment type="caution">
    <text evidence="2">The sequence shown here is derived from an EMBL/GenBank/DDBJ whole genome shotgun (WGS) entry which is preliminary data.</text>
</comment>
<gene>
    <name evidence="2" type="ORF">QJ048_06630</name>
</gene>
<evidence type="ECO:0000313" key="3">
    <source>
        <dbReference type="Proteomes" id="UP001226434"/>
    </source>
</evidence>
<dbReference type="RefSeq" id="WP_282333553.1">
    <property type="nucleotide sequence ID" value="NZ_JASBRG010000003.1"/>
</dbReference>
<evidence type="ECO:0000256" key="1">
    <source>
        <dbReference type="SAM" id="SignalP"/>
    </source>
</evidence>
<protein>
    <recommendedName>
        <fullName evidence="4">DUF4252 domain-containing protein</fullName>
    </recommendedName>
</protein>